<comment type="caution">
    <text evidence="6">The sequence shown here is derived from an EMBL/GenBank/DDBJ whole genome shotgun (WGS) entry which is preliminary data.</text>
</comment>
<sequence>MRAVVENKNKSENLSQLASGLVGGLVGDSTSSAISAAEIGKRAVEDNFLSEKEIAILDKLAEKKVLTPEDVEHITSIKMKDKVSDALLTKY</sequence>
<keyword evidence="4" id="KW-0843">Virulence</keyword>
<evidence type="ECO:0000256" key="3">
    <source>
        <dbReference type="ARBA" id="ARBA00022913"/>
    </source>
</evidence>
<dbReference type="InterPro" id="IPR006914">
    <property type="entry name" value="VENN_dom"/>
</dbReference>
<evidence type="ECO:0000256" key="2">
    <source>
        <dbReference type="ARBA" id="ARBA00022656"/>
    </source>
</evidence>
<accession>A0A0A2XGJ9</accession>
<organism evidence="6 7">
    <name type="scientific">Gallibacterium genomosp. 2</name>
    <dbReference type="NCBI Taxonomy" id="155517"/>
    <lineage>
        <taxon>Bacteria</taxon>
        <taxon>Pseudomonadati</taxon>
        <taxon>Pseudomonadota</taxon>
        <taxon>Gammaproteobacteria</taxon>
        <taxon>Pasteurellales</taxon>
        <taxon>Pasteurellaceae</taxon>
        <taxon>Gallibacterium</taxon>
    </lineage>
</organism>
<dbReference type="Pfam" id="PF04829">
    <property type="entry name" value="PT-VENN"/>
    <property type="match status" value="1"/>
</dbReference>
<evidence type="ECO:0000259" key="5">
    <source>
        <dbReference type="Pfam" id="PF04829"/>
    </source>
</evidence>
<feature type="domain" description="VENN motif-containing" evidence="5">
    <location>
        <begin position="9"/>
        <end position="50"/>
    </location>
</feature>
<dbReference type="GO" id="GO:0090729">
    <property type="term" value="F:toxin activity"/>
    <property type="evidence" value="ECO:0007669"/>
    <property type="project" value="UniProtKB-KW"/>
</dbReference>
<proteinExistence type="predicted"/>
<name>A0A0A2XGJ9_9PAST</name>
<comment type="subcellular location">
    <subcellularLocation>
        <location evidence="1">Target cell</location>
        <location evidence="1">Target cell cytoplasm</location>
    </subcellularLocation>
</comment>
<reference evidence="6 7" key="1">
    <citation type="submission" date="2014-08" db="EMBL/GenBank/DDBJ databases">
        <title>Chaperone-usher fimbriae in a diverse selection of Gallibacterium genomes.</title>
        <authorList>
            <person name="Kudirkiene E."/>
            <person name="Bager R.J."/>
            <person name="Johnson T.J."/>
            <person name="Bojesen A.M."/>
        </authorList>
    </citation>
    <scope>NUCLEOTIDE SEQUENCE [LARGE SCALE GENOMIC DNA]</scope>
    <source>
        <strain evidence="6 7">CCM5976</strain>
    </source>
</reference>
<dbReference type="AlphaFoldDB" id="A0A0A2XGJ9"/>
<evidence type="ECO:0000313" key="7">
    <source>
        <dbReference type="Proteomes" id="UP000030418"/>
    </source>
</evidence>
<keyword evidence="7" id="KW-1185">Reference proteome</keyword>
<gene>
    <name evidence="6" type="ORF">P375_08315</name>
</gene>
<protein>
    <recommendedName>
        <fullName evidence="5">VENN motif-containing domain-containing protein</fullName>
    </recommendedName>
</protein>
<dbReference type="EMBL" id="JPXY01000035">
    <property type="protein sequence ID" value="KGQ31268.1"/>
    <property type="molecule type" value="Genomic_DNA"/>
</dbReference>
<keyword evidence="3" id="KW-1266">Target cell cytoplasm</keyword>
<dbReference type="Proteomes" id="UP000030418">
    <property type="component" value="Unassembled WGS sequence"/>
</dbReference>
<evidence type="ECO:0000313" key="6">
    <source>
        <dbReference type="EMBL" id="KGQ31268.1"/>
    </source>
</evidence>
<evidence type="ECO:0000256" key="1">
    <source>
        <dbReference type="ARBA" id="ARBA00004219"/>
    </source>
</evidence>
<evidence type="ECO:0000256" key="4">
    <source>
        <dbReference type="ARBA" id="ARBA00023026"/>
    </source>
</evidence>
<keyword evidence="2" id="KW-0800">Toxin</keyword>